<dbReference type="Pfam" id="PF02954">
    <property type="entry name" value="HTH_8"/>
    <property type="match status" value="1"/>
</dbReference>
<dbReference type="InterPro" id="IPR002078">
    <property type="entry name" value="Sigma_54_int"/>
</dbReference>
<name>A0A5B8XMU0_9DELT</name>
<dbReference type="PROSITE" id="PS00676">
    <property type="entry name" value="SIGMA54_INTERACT_2"/>
    <property type="match status" value="1"/>
</dbReference>
<gene>
    <name evidence="10" type="ORF">FRD01_07925</name>
</gene>
<dbReference type="Pfam" id="PF00158">
    <property type="entry name" value="Sigma54_activat"/>
    <property type="match status" value="1"/>
</dbReference>
<dbReference type="Proteomes" id="UP000321595">
    <property type="component" value="Chromosome"/>
</dbReference>
<dbReference type="InterPro" id="IPR058031">
    <property type="entry name" value="AAA_lid_NorR"/>
</dbReference>
<keyword evidence="1" id="KW-0547">Nucleotide-binding</keyword>
<dbReference type="GO" id="GO:0006355">
    <property type="term" value="P:regulation of DNA-templated transcription"/>
    <property type="evidence" value="ECO:0007669"/>
    <property type="project" value="InterPro"/>
</dbReference>
<sequence length="1451" mass="160506">MSLELISQRDGERTWVLRAGQEKRIRKGVRVRDFSPDDVWLTSVDGCASWRRFYLDKDRDGIWLIAERDWVDGTTWEVHEPSPDDLVRLAQIVAGLHEQGMFHGDLQPNNVIQTESGLVLIDTRIGATIGPKVAGSAPLMAPEQWEGASPGPSADVYALATLIYRAFDGDWPYQAADLSSWARAHLSKKPRKSQKVPKALRDLLFRVFQSAPDERPQIESIIEQLRLLGAKSSVAPVGLPWPSSFDAFLDTIRSADSLELVSDADTASLVLDRACRQLELEGQTVLQVRASDGPFWEPLIRSIEELSGKPVGPLTGDRLRVFRRFAEVLSPRQLVVFSDPADAYSQDLKDWASWYKKYTNGRVVGHRGLLEAAEVLQVRISENDFWKSWRARSTRAEIRDIPRKRFEELTRAHGESLCGMLRALNAEIGAGSGVTKTALDTTQLKALTREWEETSEAMIQACAFSELSKTASQIYKALKARRRAKAEREKVLKSWTDALVFGSRSAPEIEELAAALRDEKLFVELARLFHALGRHADGLDVLDGVDGFDAGLWRAQLSLSAGRFDDAERYALETSKAWPDASGWLSVLKAAPRAMRGEHDSLKELEDCVRLPDIAPLYRARLHAYRGIGLTRAGRLDEACDAYVRALEIVEAEGLDGELPTYLLNAGTAYHRQGRLGLAREFYARGNRISHDSTRPNTRALLLANQGNIDLTLGRFEEADELVRRAAAIAEASRLGTTEVMCLTLMGDLAARRGEPDGAKARYREALSKAPSPSQRVEILLATAKLELDANSRAAEKIVEEARTAIENGGVLEHGPLFGIVRARLGWAIETDTSLMSGIELFRRSLKEAHSAGHHKLVLEESPHLMRVLISQGLEELEEEVLSLVKDSRNAIAMGLTRELRRDFFASLPGVEGRDEPVRAPEKAVQPSQTPESAEVFYRLLGFNEVILRATSLDEMANEALDIALSLSGAERAFLLLREGKNFKVAARRNMDLEGAEDQGVSQTIAEEAARTGRTVSTVNAKEDARFQAARSVVDLDLTSVLCVPVRNADGLLGALYLDHRYTPGAFSGQIPRLMEAYGHQVALALTNLERISKLEHSRAELAEANERLDAIARERELAIESLRDEVVRVRASKVPQVQGLVWVSRVMEEVLIKVKKVGASEIPVVICGESGTGKELLARAIHDASGRARGPFVALNCGALTETLMESEMFGHVKGAFTGAVQDRIGMFQAADKGTLFLDEIAELPLAMQVKLLRVLQEGVVRRVGSTRSEKVDVRIVAATHKNLEKMIQNGDFREDLYYRIAAISLAVPALRERTEDIVPIANAILKSKKKSASLSVGAAELVLRHDWPGNVRELQNVMSAGLAMAESDRIEAHDLQPFIRSRVSGAPTIQSRRPEMATEPRSQGRPRAVSVQEVKRALEAHDGHRELAARELGISVRTLYRVLNRAADT</sequence>
<organism evidence="10 11">
    <name type="scientific">Microvenator marinus</name>
    <dbReference type="NCBI Taxonomy" id="2600177"/>
    <lineage>
        <taxon>Bacteria</taxon>
        <taxon>Deltaproteobacteria</taxon>
        <taxon>Bradymonadales</taxon>
        <taxon>Microvenatoraceae</taxon>
        <taxon>Microvenator</taxon>
    </lineage>
</organism>
<feature type="domain" description="Protein kinase" evidence="8">
    <location>
        <begin position="1"/>
        <end position="227"/>
    </location>
</feature>
<dbReference type="SUPFAM" id="SSF56112">
    <property type="entry name" value="Protein kinase-like (PK-like)"/>
    <property type="match status" value="1"/>
</dbReference>
<reference evidence="10 11" key="1">
    <citation type="submission" date="2019-08" db="EMBL/GenBank/DDBJ databases">
        <authorList>
            <person name="Liang Q."/>
        </authorList>
    </citation>
    <scope>NUCLEOTIDE SEQUENCE [LARGE SCALE GENOMIC DNA]</scope>
    <source>
        <strain evidence="10 11">V1718</strain>
    </source>
</reference>
<evidence type="ECO:0000313" key="10">
    <source>
        <dbReference type="EMBL" id="QED27172.1"/>
    </source>
</evidence>
<dbReference type="PROSITE" id="PS50011">
    <property type="entry name" value="PROTEIN_KINASE_DOM"/>
    <property type="match status" value="1"/>
</dbReference>
<dbReference type="InterPro" id="IPR025943">
    <property type="entry name" value="Sigma_54_int_dom_ATP-bd_2"/>
</dbReference>
<keyword evidence="4" id="KW-0238">DNA-binding</keyword>
<dbReference type="SMART" id="SM00065">
    <property type="entry name" value="GAF"/>
    <property type="match status" value="1"/>
</dbReference>
<evidence type="ECO:0000256" key="6">
    <source>
        <dbReference type="SAM" id="Coils"/>
    </source>
</evidence>
<accession>A0A5B8XMU0</accession>
<keyword evidence="11" id="KW-1185">Reference proteome</keyword>
<keyword evidence="6" id="KW-0175">Coiled coil</keyword>
<dbReference type="GO" id="GO:0005524">
    <property type="term" value="F:ATP binding"/>
    <property type="evidence" value="ECO:0007669"/>
    <property type="project" value="UniProtKB-KW"/>
</dbReference>
<feature type="coiled-coil region" evidence="6">
    <location>
        <begin position="1095"/>
        <end position="1126"/>
    </location>
</feature>
<feature type="domain" description="Sigma-54 factor interaction" evidence="9">
    <location>
        <begin position="1141"/>
        <end position="1365"/>
    </location>
</feature>
<dbReference type="InterPro" id="IPR003018">
    <property type="entry name" value="GAF"/>
</dbReference>
<dbReference type="InterPro" id="IPR029016">
    <property type="entry name" value="GAF-like_dom_sf"/>
</dbReference>
<evidence type="ECO:0000256" key="1">
    <source>
        <dbReference type="ARBA" id="ARBA00022741"/>
    </source>
</evidence>
<evidence type="ECO:0000313" key="11">
    <source>
        <dbReference type="Proteomes" id="UP000321595"/>
    </source>
</evidence>
<dbReference type="GO" id="GO:0043565">
    <property type="term" value="F:sequence-specific DNA binding"/>
    <property type="evidence" value="ECO:0007669"/>
    <property type="project" value="InterPro"/>
</dbReference>
<dbReference type="Gene3D" id="3.40.50.300">
    <property type="entry name" value="P-loop containing nucleotide triphosphate hydrolases"/>
    <property type="match status" value="1"/>
</dbReference>
<dbReference type="RefSeq" id="WP_146958857.1">
    <property type="nucleotide sequence ID" value="NZ_CP042467.1"/>
</dbReference>
<dbReference type="PROSITE" id="PS50045">
    <property type="entry name" value="SIGMA54_INTERACT_4"/>
    <property type="match status" value="1"/>
</dbReference>
<dbReference type="InterPro" id="IPR011009">
    <property type="entry name" value="Kinase-like_dom_sf"/>
</dbReference>
<dbReference type="InterPro" id="IPR025662">
    <property type="entry name" value="Sigma_54_int_dom_ATP-bd_1"/>
</dbReference>
<dbReference type="InterPro" id="IPR009057">
    <property type="entry name" value="Homeodomain-like_sf"/>
</dbReference>
<evidence type="ECO:0000259" key="8">
    <source>
        <dbReference type="PROSITE" id="PS50011"/>
    </source>
</evidence>
<dbReference type="Pfam" id="PF13424">
    <property type="entry name" value="TPR_12"/>
    <property type="match status" value="1"/>
</dbReference>
<proteinExistence type="predicted"/>
<dbReference type="FunFam" id="3.40.50.300:FF:000006">
    <property type="entry name" value="DNA-binding transcriptional regulator NtrC"/>
    <property type="match status" value="1"/>
</dbReference>
<dbReference type="Pfam" id="PF00069">
    <property type="entry name" value="Pkinase"/>
    <property type="match status" value="1"/>
</dbReference>
<dbReference type="SUPFAM" id="SSF52540">
    <property type="entry name" value="P-loop containing nucleoside triphosphate hydrolases"/>
    <property type="match status" value="1"/>
</dbReference>
<dbReference type="Gene3D" id="1.25.40.10">
    <property type="entry name" value="Tetratricopeptide repeat domain"/>
    <property type="match status" value="1"/>
</dbReference>
<dbReference type="InterPro" id="IPR000719">
    <property type="entry name" value="Prot_kinase_dom"/>
</dbReference>
<evidence type="ECO:0000256" key="5">
    <source>
        <dbReference type="ARBA" id="ARBA00023163"/>
    </source>
</evidence>
<dbReference type="Pfam" id="PF13185">
    <property type="entry name" value="GAF_2"/>
    <property type="match status" value="1"/>
</dbReference>
<dbReference type="Gene3D" id="1.10.10.60">
    <property type="entry name" value="Homeodomain-like"/>
    <property type="match status" value="1"/>
</dbReference>
<dbReference type="InterPro" id="IPR027417">
    <property type="entry name" value="P-loop_NTPase"/>
</dbReference>
<keyword evidence="3" id="KW-0805">Transcription regulation</keyword>
<dbReference type="PROSITE" id="PS00675">
    <property type="entry name" value="SIGMA54_INTERACT_1"/>
    <property type="match status" value="1"/>
</dbReference>
<dbReference type="InterPro" id="IPR019734">
    <property type="entry name" value="TPR_rpt"/>
</dbReference>
<dbReference type="PROSITE" id="PS00688">
    <property type="entry name" value="SIGMA54_INTERACT_3"/>
    <property type="match status" value="1"/>
</dbReference>
<evidence type="ECO:0000256" key="2">
    <source>
        <dbReference type="ARBA" id="ARBA00022840"/>
    </source>
</evidence>
<dbReference type="SUPFAM" id="SSF48452">
    <property type="entry name" value="TPR-like"/>
    <property type="match status" value="1"/>
</dbReference>
<keyword evidence="5" id="KW-0804">Transcription</keyword>
<dbReference type="CDD" id="cd00009">
    <property type="entry name" value="AAA"/>
    <property type="match status" value="1"/>
</dbReference>
<dbReference type="EMBL" id="CP042467">
    <property type="protein sequence ID" value="QED27172.1"/>
    <property type="molecule type" value="Genomic_DNA"/>
</dbReference>
<dbReference type="Gene3D" id="1.10.510.10">
    <property type="entry name" value="Transferase(Phosphotransferase) domain 1"/>
    <property type="match status" value="1"/>
</dbReference>
<dbReference type="InterPro" id="IPR011990">
    <property type="entry name" value="TPR-like_helical_dom_sf"/>
</dbReference>
<dbReference type="Gene3D" id="1.10.8.60">
    <property type="match status" value="1"/>
</dbReference>
<evidence type="ECO:0000259" key="9">
    <source>
        <dbReference type="PROSITE" id="PS50045"/>
    </source>
</evidence>
<dbReference type="Gene3D" id="3.30.450.40">
    <property type="match status" value="1"/>
</dbReference>
<dbReference type="InterPro" id="IPR003593">
    <property type="entry name" value="AAA+_ATPase"/>
</dbReference>
<dbReference type="InterPro" id="IPR025944">
    <property type="entry name" value="Sigma_54_int_dom_CS"/>
</dbReference>
<dbReference type="Pfam" id="PF25601">
    <property type="entry name" value="AAA_lid_14"/>
    <property type="match status" value="1"/>
</dbReference>
<dbReference type="SMART" id="SM00028">
    <property type="entry name" value="TPR"/>
    <property type="match status" value="4"/>
</dbReference>
<dbReference type="InterPro" id="IPR002197">
    <property type="entry name" value="HTH_Fis"/>
</dbReference>
<feature type="region of interest" description="Disordered" evidence="7">
    <location>
        <begin position="1386"/>
        <end position="1410"/>
    </location>
</feature>
<dbReference type="SUPFAM" id="SSF55781">
    <property type="entry name" value="GAF domain-like"/>
    <property type="match status" value="1"/>
</dbReference>
<evidence type="ECO:0000256" key="4">
    <source>
        <dbReference type="ARBA" id="ARBA00023125"/>
    </source>
</evidence>
<dbReference type="SUPFAM" id="SSF46689">
    <property type="entry name" value="Homeodomain-like"/>
    <property type="match status" value="1"/>
</dbReference>
<dbReference type="PANTHER" id="PTHR32071">
    <property type="entry name" value="TRANSCRIPTIONAL REGULATORY PROTEIN"/>
    <property type="match status" value="1"/>
</dbReference>
<keyword evidence="2" id="KW-0067">ATP-binding</keyword>
<evidence type="ECO:0000256" key="3">
    <source>
        <dbReference type="ARBA" id="ARBA00023015"/>
    </source>
</evidence>
<dbReference type="OrthoDB" id="5477280at2"/>
<dbReference type="GO" id="GO:0004672">
    <property type="term" value="F:protein kinase activity"/>
    <property type="evidence" value="ECO:0007669"/>
    <property type="project" value="InterPro"/>
</dbReference>
<evidence type="ECO:0000256" key="7">
    <source>
        <dbReference type="SAM" id="MobiDB-lite"/>
    </source>
</evidence>
<protein>
    <submittedName>
        <fullName evidence="10">Tetratricopeptide repeat protein</fullName>
    </submittedName>
</protein>
<dbReference type="KEGG" id="bbae:FRD01_07925"/>
<dbReference type="SMART" id="SM00382">
    <property type="entry name" value="AAA"/>
    <property type="match status" value="1"/>
</dbReference>